<sequence length="160" mass="17482">MAELAVVGSAVGIVSLGRKFCGGLIKYCNTYKDYDKDSKGIFLRLRGLTNILETLSSVLNESDIAHRPSFQPAEGSIIACSDAIRELESLLKKYTGTPNPGTSMSTVSRHVQRARYPLRKAELVALNSVLNDLEFNLGHAIQVVQLYALLVSWVPFPAAN</sequence>
<keyword evidence="2" id="KW-1185">Reference proteome</keyword>
<comment type="caution">
    <text evidence="1">The sequence shown here is derived from an EMBL/GenBank/DDBJ whole genome shotgun (WGS) entry which is preliminary data.</text>
</comment>
<proteinExistence type="predicted"/>
<name>A0ACC3NSB7_9PEZI</name>
<gene>
    <name evidence="1" type="ORF">LTR37_002545</name>
</gene>
<evidence type="ECO:0000313" key="1">
    <source>
        <dbReference type="EMBL" id="KAK3722113.1"/>
    </source>
</evidence>
<evidence type="ECO:0000313" key="2">
    <source>
        <dbReference type="Proteomes" id="UP001281147"/>
    </source>
</evidence>
<organism evidence="1 2">
    <name type="scientific">Vermiconidia calcicola</name>
    <dbReference type="NCBI Taxonomy" id="1690605"/>
    <lineage>
        <taxon>Eukaryota</taxon>
        <taxon>Fungi</taxon>
        <taxon>Dikarya</taxon>
        <taxon>Ascomycota</taxon>
        <taxon>Pezizomycotina</taxon>
        <taxon>Dothideomycetes</taxon>
        <taxon>Dothideomycetidae</taxon>
        <taxon>Mycosphaerellales</taxon>
        <taxon>Extremaceae</taxon>
        <taxon>Vermiconidia</taxon>
    </lineage>
</organism>
<dbReference type="EMBL" id="JAUTXU010000014">
    <property type="protein sequence ID" value="KAK3722113.1"/>
    <property type="molecule type" value="Genomic_DNA"/>
</dbReference>
<dbReference type="Proteomes" id="UP001281147">
    <property type="component" value="Unassembled WGS sequence"/>
</dbReference>
<reference evidence="1" key="1">
    <citation type="submission" date="2023-07" db="EMBL/GenBank/DDBJ databases">
        <title>Black Yeasts Isolated from many extreme environments.</title>
        <authorList>
            <person name="Coleine C."/>
            <person name="Stajich J.E."/>
            <person name="Selbmann L."/>
        </authorList>
    </citation>
    <scope>NUCLEOTIDE SEQUENCE</scope>
    <source>
        <strain evidence="1">CCFEE 5714</strain>
    </source>
</reference>
<accession>A0ACC3NSB7</accession>
<protein>
    <submittedName>
        <fullName evidence="1">Uncharacterized protein</fullName>
    </submittedName>
</protein>